<feature type="signal peptide" evidence="3">
    <location>
        <begin position="1"/>
        <end position="23"/>
    </location>
</feature>
<dbReference type="GO" id="GO:0005975">
    <property type="term" value="P:carbohydrate metabolic process"/>
    <property type="evidence" value="ECO:0007669"/>
    <property type="project" value="InterPro"/>
</dbReference>
<sequence>MTLSRKIISSAILTTLLSSSAFALSAPEPLSCMQVEFNAGTQWPDPWKATSLTLTNHCNKDIDLRDAELKIIGNTSYASAYILSPTFDIAWPATTNTVTQLGDNKVTTFKFDQFQEGNQWWQPKTIMPVNAQLIWSSNPVKGENIISSAFYPHGDTPIEQKGQMHFSIAEGSDPLPANTKITITGKDTGYITTIDFATTATVKDIPYGEYSLSASAVVDGKILEITMIPSLVSLSKEQPQASAQVSYKNQSAELIVTLHRAQPTDVTHDSVTLNLLNKQTQNISHQEISWNGKSTFVLDKNIDYVLSADPMTGSLFKYSFTFDGKSEADINMNQGQKTIQMSYTEVKIPTGTAKVSATGLDGHSATVYFTGDDKETHDLEIPKDTTISLAANQSYNVTANTFTVDGYRYSLDNPQTIAISENKTTDVALAFNKSPIPTTKQFITGYWENWKGALRPQGSTNTSDPAYYSNDIKPYTHVLYSFLTLAKSPNPENPQAAYWDGQAIYESMTQANVIDVMTTTDPAWQNPYNWQKLKVDALITAVHNNNGKFIWAIGGWSDLTKTIKPEQIDTFVNKVVELLKLSGDGVDFDWEHLSQDQAITEQQLKTLAETLLKLRQALDKAGMQDKQIGYTTRFNAFMENASDYGFSHFASDGEGLAINNWLKANGSSLNAVVDWVNIMAYDVGPNDMPNGQTWAMEVYKHVFDTFAQHVDPSKIVMGFEPGGQAAGGVWEGMTVDKSVIDYIATIPYGGSMFWAINQPAYNSSEVTGDNAYELANYSQQQFGLKR</sequence>
<accession>A0A8J2Z6Q4</accession>
<dbReference type="PANTHER" id="PTHR11177">
    <property type="entry name" value="CHITINASE"/>
    <property type="match status" value="1"/>
</dbReference>
<dbReference type="GO" id="GO:0008061">
    <property type="term" value="F:chitin binding"/>
    <property type="evidence" value="ECO:0007669"/>
    <property type="project" value="InterPro"/>
</dbReference>
<dbReference type="InterPro" id="IPR001223">
    <property type="entry name" value="Glyco_hydro18_cat"/>
</dbReference>
<evidence type="ECO:0000313" key="6">
    <source>
        <dbReference type="Proteomes" id="UP000636949"/>
    </source>
</evidence>
<evidence type="ECO:0000256" key="1">
    <source>
        <dbReference type="ARBA" id="ARBA00000822"/>
    </source>
</evidence>
<dbReference type="SUPFAM" id="SSF51445">
    <property type="entry name" value="(Trans)glycosidases"/>
    <property type="match status" value="1"/>
</dbReference>
<dbReference type="InterPro" id="IPR050314">
    <property type="entry name" value="Glycosyl_Hydrlase_18"/>
</dbReference>
<comment type="catalytic activity">
    <reaction evidence="1">
        <text>Random endo-hydrolysis of N-acetyl-beta-D-glucosaminide (1-&gt;4)-beta-linkages in chitin and chitodextrins.</text>
        <dbReference type="EC" id="3.2.1.14"/>
    </reaction>
</comment>
<dbReference type="EMBL" id="BMJS01000039">
    <property type="protein sequence ID" value="GGG05986.1"/>
    <property type="molecule type" value="Genomic_DNA"/>
</dbReference>
<reference evidence="5" key="1">
    <citation type="journal article" date="2014" name="Int. J. Syst. Evol. Microbiol.">
        <title>Complete genome sequence of Corynebacterium casei LMG S-19264T (=DSM 44701T), isolated from a smear-ripened cheese.</title>
        <authorList>
            <consortium name="US DOE Joint Genome Institute (JGI-PGF)"/>
            <person name="Walter F."/>
            <person name="Albersmeier A."/>
            <person name="Kalinowski J."/>
            <person name="Ruckert C."/>
        </authorList>
    </citation>
    <scope>NUCLEOTIDE SEQUENCE</scope>
    <source>
        <strain evidence="5">CGMCC 1.15758</strain>
    </source>
</reference>
<keyword evidence="6" id="KW-1185">Reference proteome</keyword>
<comment type="caution">
    <text evidence="5">The sequence shown here is derived from an EMBL/GenBank/DDBJ whole genome shotgun (WGS) entry which is preliminary data.</text>
</comment>
<dbReference type="GO" id="GO:0006032">
    <property type="term" value="P:chitin catabolic process"/>
    <property type="evidence" value="ECO:0007669"/>
    <property type="project" value="TreeGrafter"/>
</dbReference>
<evidence type="ECO:0000256" key="2">
    <source>
        <dbReference type="ARBA" id="ARBA00012729"/>
    </source>
</evidence>
<dbReference type="OrthoDB" id="5602993at2"/>
<proteinExistence type="predicted"/>
<dbReference type="GO" id="GO:0005576">
    <property type="term" value="C:extracellular region"/>
    <property type="evidence" value="ECO:0007669"/>
    <property type="project" value="TreeGrafter"/>
</dbReference>
<feature type="domain" description="GH18" evidence="4">
    <location>
        <begin position="441"/>
        <end position="785"/>
    </location>
</feature>
<dbReference type="AlphaFoldDB" id="A0A8J2Z6Q4"/>
<name>A0A8J2Z6Q4_9GAMM</name>
<dbReference type="InterPro" id="IPR017853">
    <property type="entry name" value="GH"/>
</dbReference>
<reference evidence="5" key="2">
    <citation type="submission" date="2020-09" db="EMBL/GenBank/DDBJ databases">
        <authorList>
            <person name="Sun Q."/>
            <person name="Zhou Y."/>
        </authorList>
    </citation>
    <scope>NUCLEOTIDE SEQUENCE</scope>
    <source>
        <strain evidence="5">CGMCC 1.15758</strain>
    </source>
</reference>
<evidence type="ECO:0000313" key="5">
    <source>
        <dbReference type="EMBL" id="GGG05986.1"/>
    </source>
</evidence>
<dbReference type="GO" id="GO:0008843">
    <property type="term" value="F:endochitinase activity"/>
    <property type="evidence" value="ECO:0007669"/>
    <property type="project" value="UniProtKB-EC"/>
</dbReference>
<evidence type="ECO:0000256" key="3">
    <source>
        <dbReference type="SAM" id="SignalP"/>
    </source>
</evidence>
<keyword evidence="3" id="KW-0732">Signal</keyword>
<dbReference type="PANTHER" id="PTHR11177:SF317">
    <property type="entry name" value="CHITINASE 12-RELATED"/>
    <property type="match status" value="1"/>
</dbReference>
<evidence type="ECO:0000259" key="4">
    <source>
        <dbReference type="PROSITE" id="PS51910"/>
    </source>
</evidence>
<dbReference type="RefSeq" id="WP_117003734.1">
    <property type="nucleotide sequence ID" value="NZ_BMJS01000039.1"/>
</dbReference>
<dbReference type="SMART" id="SM00636">
    <property type="entry name" value="Glyco_18"/>
    <property type="match status" value="1"/>
</dbReference>
<dbReference type="Proteomes" id="UP000636949">
    <property type="component" value="Unassembled WGS sequence"/>
</dbReference>
<dbReference type="EC" id="3.2.1.14" evidence="2"/>
<dbReference type="Gene3D" id="3.20.20.80">
    <property type="entry name" value="Glycosidases"/>
    <property type="match status" value="1"/>
</dbReference>
<dbReference type="InterPro" id="IPR011583">
    <property type="entry name" value="Chitinase_II/V-like_cat"/>
</dbReference>
<feature type="chain" id="PRO_5035231651" description="chitinase" evidence="3">
    <location>
        <begin position="24"/>
        <end position="786"/>
    </location>
</feature>
<gene>
    <name evidence="5" type="ORF">GCM10010995_24320</name>
</gene>
<organism evidence="5 6">
    <name type="scientific">Cysteiniphilum litorale</name>
    <dbReference type="NCBI Taxonomy" id="2056700"/>
    <lineage>
        <taxon>Bacteria</taxon>
        <taxon>Pseudomonadati</taxon>
        <taxon>Pseudomonadota</taxon>
        <taxon>Gammaproteobacteria</taxon>
        <taxon>Thiotrichales</taxon>
        <taxon>Fastidiosibacteraceae</taxon>
        <taxon>Cysteiniphilum</taxon>
    </lineage>
</organism>
<dbReference type="PROSITE" id="PS51910">
    <property type="entry name" value="GH18_2"/>
    <property type="match status" value="1"/>
</dbReference>
<protein>
    <recommendedName>
        <fullName evidence="2">chitinase</fullName>
        <ecNumber evidence="2">3.2.1.14</ecNumber>
    </recommendedName>
</protein>